<feature type="transmembrane region" description="Helical" evidence="7">
    <location>
        <begin position="518"/>
        <end position="540"/>
    </location>
</feature>
<dbReference type="InterPro" id="IPR011009">
    <property type="entry name" value="Kinase-like_dom_sf"/>
</dbReference>
<evidence type="ECO:0000256" key="5">
    <source>
        <dbReference type="ARBA" id="ARBA00022777"/>
    </source>
</evidence>
<keyword evidence="2" id="KW-0723">Serine/threonine-protein kinase</keyword>
<dbReference type="Gene3D" id="3.30.200.20">
    <property type="entry name" value="Phosphorylase Kinase, domain 1"/>
    <property type="match status" value="2"/>
</dbReference>
<dbReference type="EMBL" id="CACRTT010000010">
    <property type="protein sequence ID" value="VYU02972.1"/>
    <property type="molecule type" value="Genomic_DNA"/>
</dbReference>
<feature type="transmembrane region" description="Helical" evidence="7">
    <location>
        <begin position="560"/>
        <end position="586"/>
    </location>
</feature>
<dbReference type="AlphaFoldDB" id="A0A6N3BGB4"/>
<organism evidence="9">
    <name type="scientific">Eggerthella lenta</name>
    <name type="common">Eubacterium lentum</name>
    <dbReference type="NCBI Taxonomy" id="84112"/>
    <lineage>
        <taxon>Bacteria</taxon>
        <taxon>Bacillati</taxon>
        <taxon>Actinomycetota</taxon>
        <taxon>Coriobacteriia</taxon>
        <taxon>Eggerthellales</taxon>
        <taxon>Eggerthellaceae</taxon>
        <taxon>Eggerthella</taxon>
    </lineage>
</organism>
<dbReference type="Pfam" id="PF00069">
    <property type="entry name" value="Pkinase"/>
    <property type="match status" value="1"/>
</dbReference>
<evidence type="ECO:0000313" key="9">
    <source>
        <dbReference type="EMBL" id="VYU02972.1"/>
    </source>
</evidence>
<reference evidence="9" key="1">
    <citation type="submission" date="2019-11" db="EMBL/GenBank/DDBJ databases">
        <authorList>
            <person name="Feng L."/>
        </authorList>
    </citation>
    <scope>NUCLEOTIDE SEQUENCE</scope>
    <source>
        <strain evidence="9">ElentaLFYP107</strain>
    </source>
</reference>
<keyword evidence="4" id="KW-0547">Nucleotide-binding</keyword>
<dbReference type="PANTHER" id="PTHR43289">
    <property type="entry name" value="MITOGEN-ACTIVATED PROTEIN KINASE KINASE KINASE 20-RELATED"/>
    <property type="match status" value="1"/>
</dbReference>
<keyword evidence="6" id="KW-0067">ATP-binding</keyword>
<proteinExistence type="predicted"/>
<feature type="domain" description="Protein kinase" evidence="8">
    <location>
        <begin position="34"/>
        <end position="346"/>
    </location>
</feature>
<dbReference type="Gene3D" id="1.10.510.10">
    <property type="entry name" value="Transferase(Phosphotransferase) domain 1"/>
    <property type="match status" value="1"/>
</dbReference>
<dbReference type="SMART" id="SM00220">
    <property type="entry name" value="S_TKc"/>
    <property type="match status" value="1"/>
</dbReference>
<gene>
    <name evidence="9" type="primary">pknB</name>
    <name evidence="9" type="ORF">ELLFYP107_02174</name>
</gene>
<protein>
    <recommendedName>
        <fullName evidence="1">non-specific serine/threonine protein kinase</fullName>
        <ecNumber evidence="1">2.7.11.1</ecNumber>
    </recommendedName>
</protein>
<dbReference type="GO" id="GO:0004674">
    <property type="term" value="F:protein serine/threonine kinase activity"/>
    <property type="evidence" value="ECO:0007669"/>
    <property type="project" value="UniProtKB-KW"/>
</dbReference>
<sequence>MRKACVAAARVGICGRLPYNRRMARDRQLILNRYRPIGEAKAGGFGTVRVAWDTRIQRKVAIKCIELDEVDAARAALPGANAVAQRAPQHEPLPWEDDPVFNDADEAEGDATSVFDLVGDGPLVHSLAHVPGLDEARTAAMLSDASIVAVYDFEVQESTAYLIMEYVEGVTLTELLHRHADRLTLDVVAAVFASVSHALEVAHANQVLHLDIKPDNVLINHQGQVKVTDFGLATLADASGYGAAGGGTIGYMPLEQMRQENLDVRCDEWALASLTYEMLAGENPFLAPDLERAEAVIEDAELVLPSLCWDELDPAVDDVIFFALDPDREERYATVADFAEELEPFLGDPKRGVRELSVIVGHADDEEEEETETAPPVPYVPLRERITPLQRTVAAHAAGALGSGAVAFVAFANLPQTSGFANPLFWGLFALVTLAGALKPHLGALLAYFALSAALIAGNAPAAGCVLLAATAAWWYFTGRLGDADANATLVPPLAGAFGCNQLTPLVAGFCLPPARAFGALAFSLVVSVMLAACGSHSLLGWDALTNWQFSAGLDVQASIGSLLMQPALWCIVISWIAATGALSAFRLRPTRAFAVLGTLVASALLLAGIVLAAWVASGQATWMPSFNNLVFTLVPIVAMLLMCVLVPEPDYYEEDYEGEA</sequence>
<keyword evidence="3 9" id="KW-0808">Transferase</keyword>
<dbReference type="CDD" id="cd14014">
    <property type="entry name" value="STKc_PknB_like"/>
    <property type="match status" value="1"/>
</dbReference>
<dbReference type="OMA" id="VAWDTRI"/>
<evidence type="ECO:0000256" key="1">
    <source>
        <dbReference type="ARBA" id="ARBA00012513"/>
    </source>
</evidence>
<evidence type="ECO:0000256" key="6">
    <source>
        <dbReference type="ARBA" id="ARBA00022840"/>
    </source>
</evidence>
<feature type="transmembrane region" description="Helical" evidence="7">
    <location>
        <begin position="445"/>
        <end position="477"/>
    </location>
</feature>
<dbReference type="SUPFAM" id="SSF56112">
    <property type="entry name" value="Protein kinase-like (PK-like)"/>
    <property type="match status" value="1"/>
</dbReference>
<accession>A0A6N3BGB4</accession>
<dbReference type="InterPro" id="IPR008271">
    <property type="entry name" value="Ser/Thr_kinase_AS"/>
</dbReference>
<dbReference type="PROSITE" id="PS00108">
    <property type="entry name" value="PROTEIN_KINASE_ST"/>
    <property type="match status" value="1"/>
</dbReference>
<dbReference type="EC" id="2.7.11.1" evidence="1"/>
<keyword evidence="7" id="KW-0472">Membrane</keyword>
<keyword evidence="7" id="KW-1133">Transmembrane helix</keyword>
<feature type="transmembrane region" description="Helical" evidence="7">
    <location>
        <begin position="629"/>
        <end position="647"/>
    </location>
</feature>
<evidence type="ECO:0000256" key="7">
    <source>
        <dbReference type="SAM" id="Phobius"/>
    </source>
</evidence>
<evidence type="ECO:0000256" key="4">
    <source>
        <dbReference type="ARBA" id="ARBA00022741"/>
    </source>
</evidence>
<keyword evidence="7" id="KW-0812">Transmembrane</keyword>
<dbReference type="GO" id="GO:0005524">
    <property type="term" value="F:ATP binding"/>
    <property type="evidence" value="ECO:0007669"/>
    <property type="project" value="UniProtKB-KW"/>
</dbReference>
<evidence type="ECO:0000256" key="2">
    <source>
        <dbReference type="ARBA" id="ARBA00022527"/>
    </source>
</evidence>
<dbReference type="PROSITE" id="PS50011">
    <property type="entry name" value="PROTEIN_KINASE_DOM"/>
    <property type="match status" value="1"/>
</dbReference>
<feature type="transmembrane region" description="Helical" evidence="7">
    <location>
        <begin position="393"/>
        <end position="414"/>
    </location>
</feature>
<name>A0A6N3BGB4_EGGLN</name>
<dbReference type="PANTHER" id="PTHR43289:SF6">
    <property type="entry name" value="SERINE_THREONINE-PROTEIN KINASE NEKL-3"/>
    <property type="match status" value="1"/>
</dbReference>
<evidence type="ECO:0000259" key="8">
    <source>
        <dbReference type="PROSITE" id="PS50011"/>
    </source>
</evidence>
<feature type="transmembrane region" description="Helical" evidence="7">
    <location>
        <begin position="593"/>
        <end position="617"/>
    </location>
</feature>
<dbReference type="InterPro" id="IPR000719">
    <property type="entry name" value="Prot_kinase_dom"/>
</dbReference>
<feature type="transmembrane region" description="Helical" evidence="7">
    <location>
        <begin position="489"/>
        <end position="511"/>
    </location>
</feature>
<evidence type="ECO:0000256" key="3">
    <source>
        <dbReference type="ARBA" id="ARBA00022679"/>
    </source>
</evidence>
<feature type="transmembrane region" description="Helical" evidence="7">
    <location>
        <begin position="420"/>
        <end position="438"/>
    </location>
</feature>
<keyword evidence="5 9" id="KW-0418">Kinase</keyword>